<protein>
    <submittedName>
        <fullName evidence="2">Uncharacterized protein</fullName>
    </submittedName>
</protein>
<reference evidence="2" key="1">
    <citation type="submission" date="2021-10" db="EMBL/GenBank/DDBJ databases">
        <title>Melipona bicolor Genome sequencing and assembly.</title>
        <authorList>
            <person name="Araujo N.S."/>
            <person name="Arias M.C."/>
        </authorList>
    </citation>
    <scope>NUCLEOTIDE SEQUENCE</scope>
    <source>
        <strain evidence="2">USP_2M_L1-L4_2017</strain>
        <tissue evidence="2">Whole body</tissue>
    </source>
</reference>
<dbReference type="Proteomes" id="UP001177670">
    <property type="component" value="Unassembled WGS sequence"/>
</dbReference>
<sequence>MSRLIRQSAAIDESMPPARRRESQPTLSPDTDEGERDDFFGGFFQGRRARRDSLSPDSASYPRRRDSRSHLSPDRAVDKRDISPIRERSQLTRQSMSMAGRSPPRSPDSSSCSSRDPSPCARAPGGVSHAPIARRQSTTDEIFIARGFRRQSTIEETIKCRNFRRQSSQSEKLVQRYQGRRESSTQITDGTFATMSVETSNTFFDSSTQTAQSVYDQTYDSLPLAIKDKRMIVTRLLSPAVP</sequence>
<organism evidence="2 3">
    <name type="scientific">Melipona bicolor</name>
    <dbReference type="NCBI Taxonomy" id="60889"/>
    <lineage>
        <taxon>Eukaryota</taxon>
        <taxon>Metazoa</taxon>
        <taxon>Ecdysozoa</taxon>
        <taxon>Arthropoda</taxon>
        <taxon>Hexapoda</taxon>
        <taxon>Insecta</taxon>
        <taxon>Pterygota</taxon>
        <taxon>Neoptera</taxon>
        <taxon>Endopterygota</taxon>
        <taxon>Hymenoptera</taxon>
        <taxon>Apocrita</taxon>
        <taxon>Aculeata</taxon>
        <taxon>Apoidea</taxon>
        <taxon>Anthophila</taxon>
        <taxon>Apidae</taxon>
        <taxon>Melipona</taxon>
    </lineage>
</organism>
<feature type="compositionally biased region" description="Basic and acidic residues" evidence="1">
    <location>
        <begin position="68"/>
        <end position="90"/>
    </location>
</feature>
<name>A0AA40FWH6_9HYME</name>
<keyword evidence="3" id="KW-1185">Reference proteome</keyword>
<comment type="caution">
    <text evidence="2">The sequence shown here is derived from an EMBL/GenBank/DDBJ whole genome shotgun (WGS) entry which is preliminary data.</text>
</comment>
<dbReference type="EMBL" id="JAHYIQ010000013">
    <property type="protein sequence ID" value="KAK1126658.1"/>
    <property type="molecule type" value="Genomic_DNA"/>
</dbReference>
<feature type="region of interest" description="Disordered" evidence="1">
    <location>
        <begin position="1"/>
        <end position="134"/>
    </location>
</feature>
<evidence type="ECO:0000256" key="1">
    <source>
        <dbReference type="SAM" id="MobiDB-lite"/>
    </source>
</evidence>
<gene>
    <name evidence="2" type="ORF">K0M31_004284</name>
</gene>
<accession>A0AA40FWH6</accession>
<evidence type="ECO:0000313" key="3">
    <source>
        <dbReference type="Proteomes" id="UP001177670"/>
    </source>
</evidence>
<dbReference type="AlphaFoldDB" id="A0AA40FWH6"/>
<evidence type="ECO:0000313" key="2">
    <source>
        <dbReference type="EMBL" id="KAK1126658.1"/>
    </source>
</evidence>
<feature type="compositionally biased region" description="Low complexity" evidence="1">
    <location>
        <begin position="101"/>
        <end position="120"/>
    </location>
</feature>
<proteinExistence type="predicted"/>